<dbReference type="SUPFAM" id="SSF52047">
    <property type="entry name" value="RNI-like"/>
    <property type="match status" value="1"/>
</dbReference>
<accession>A0ABN9UY44</accession>
<sequence length="114" mass="11551">MGSAAPPERGPFFPYARANESVLEAFGSGAEAGFGDRGAEQLADAICETAKAGEVCMLSLCVHGNCVGDAGAAALAEAMQHCGKLLRLNLGSNAIGDAGITRLCQPLQDLGSLQ</sequence>
<reference evidence="1" key="1">
    <citation type="submission" date="2023-10" db="EMBL/GenBank/DDBJ databases">
        <authorList>
            <person name="Chen Y."/>
            <person name="Shah S."/>
            <person name="Dougan E. K."/>
            <person name="Thang M."/>
            <person name="Chan C."/>
        </authorList>
    </citation>
    <scope>NUCLEOTIDE SEQUENCE [LARGE SCALE GENOMIC DNA]</scope>
</reference>
<feature type="non-terminal residue" evidence="1">
    <location>
        <position position="114"/>
    </location>
</feature>
<dbReference type="Pfam" id="PF13516">
    <property type="entry name" value="LRR_6"/>
    <property type="match status" value="2"/>
</dbReference>
<gene>
    <name evidence="1" type="ORF">PCOR1329_LOCUS52722</name>
</gene>
<dbReference type="InterPro" id="IPR001611">
    <property type="entry name" value="Leu-rich_rpt"/>
</dbReference>
<dbReference type="InterPro" id="IPR032675">
    <property type="entry name" value="LRR_dom_sf"/>
</dbReference>
<organism evidence="1 2">
    <name type="scientific">Prorocentrum cordatum</name>
    <dbReference type="NCBI Taxonomy" id="2364126"/>
    <lineage>
        <taxon>Eukaryota</taxon>
        <taxon>Sar</taxon>
        <taxon>Alveolata</taxon>
        <taxon>Dinophyceae</taxon>
        <taxon>Prorocentrales</taxon>
        <taxon>Prorocentraceae</taxon>
        <taxon>Prorocentrum</taxon>
    </lineage>
</organism>
<dbReference type="SMART" id="SM00368">
    <property type="entry name" value="LRR_RI"/>
    <property type="match status" value="2"/>
</dbReference>
<proteinExistence type="predicted"/>
<evidence type="ECO:0000313" key="1">
    <source>
        <dbReference type="EMBL" id="CAK0865078.1"/>
    </source>
</evidence>
<name>A0ABN9UY44_9DINO</name>
<evidence type="ECO:0000313" key="2">
    <source>
        <dbReference type="Proteomes" id="UP001189429"/>
    </source>
</evidence>
<dbReference type="Gene3D" id="3.80.10.10">
    <property type="entry name" value="Ribonuclease Inhibitor"/>
    <property type="match status" value="1"/>
</dbReference>
<comment type="caution">
    <text evidence="1">The sequence shown here is derived from an EMBL/GenBank/DDBJ whole genome shotgun (WGS) entry which is preliminary data.</text>
</comment>
<dbReference type="EMBL" id="CAUYUJ010016418">
    <property type="protein sequence ID" value="CAK0865078.1"/>
    <property type="molecule type" value="Genomic_DNA"/>
</dbReference>
<keyword evidence="2" id="KW-1185">Reference proteome</keyword>
<protein>
    <submittedName>
        <fullName evidence="1">Uncharacterized protein</fullName>
    </submittedName>
</protein>
<dbReference type="Proteomes" id="UP001189429">
    <property type="component" value="Unassembled WGS sequence"/>
</dbReference>